<dbReference type="AlphaFoldDB" id="M2RT91"/>
<keyword evidence="3" id="KW-1185">Reference proteome</keyword>
<dbReference type="SUPFAM" id="SSF51004">
    <property type="entry name" value="C-terminal (heme d1) domain of cytochrome cd1-nitrite reductase"/>
    <property type="match status" value="2"/>
</dbReference>
<gene>
    <name evidence="2" type="ORF">CERSUDRAFT_102529</name>
</gene>
<feature type="signal peptide" evidence="1">
    <location>
        <begin position="1"/>
        <end position="19"/>
    </location>
</feature>
<proteinExistence type="predicted"/>
<dbReference type="Proteomes" id="UP000016930">
    <property type="component" value="Unassembled WGS sequence"/>
</dbReference>
<reference evidence="2 3" key="1">
    <citation type="journal article" date="2012" name="Proc. Natl. Acad. Sci. U.S.A.">
        <title>Comparative genomics of Ceriporiopsis subvermispora and Phanerochaete chrysosporium provide insight into selective ligninolysis.</title>
        <authorList>
            <person name="Fernandez-Fueyo E."/>
            <person name="Ruiz-Duenas F.J."/>
            <person name="Ferreira P."/>
            <person name="Floudas D."/>
            <person name="Hibbett D.S."/>
            <person name="Canessa P."/>
            <person name="Larrondo L.F."/>
            <person name="James T.Y."/>
            <person name="Seelenfreund D."/>
            <person name="Lobos S."/>
            <person name="Polanco R."/>
            <person name="Tello M."/>
            <person name="Honda Y."/>
            <person name="Watanabe T."/>
            <person name="Watanabe T."/>
            <person name="Ryu J.S."/>
            <person name="Kubicek C.P."/>
            <person name="Schmoll M."/>
            <person name="Gaskell J."/>
            <person name="Hammel K.E."/>
            <person name="St John F.J."/>
            <person name="Vanden Wymelenberg A."/>
            <person name="Sabat G."/>
            <person name="Splinter BonDurant S."/>
            <person name="Syed K."/>
            <person name="Yadav J.S."/>
            <person name="Doddapaneni H."/>
            <person name="Subramanian V."/>
            <person name="Lavin J.L."/>
            <person name="Oguiza J.A."/>
            <person name="Perez G."/>
            <person name="Pisabarro A.G."/>
            <person name="Ramirez L."/>
            <person name="Santoyo F."/>
            <person name="Master E."/>
            <person name="Coutinho P.M."/>
            <person name="Henrissat B."/>
            <person name="Lombard V."/>
            <person name="Magnuson J.K."/>
            <person name="Kuees U."/>
            <person name="Hori C."/>
            <person name="Igarashi K."/>
            <person name="Samejima M."/>
            <person name="Held B.W."/>
            <person name="Barry K.W."/>
            <person name="LaButti K.M."/>
            <person name="Lapidus A."/>
            <person name="Lindquist E.A."/>
            <person name="Lucas S.M."/>
            <person name="Riley R."/>
            <person name="Salamov A.A."/>
            <person name="Hoffmeister D."/>
            <person name="Schwenk D."/>
            <person name="Hadar Y."/>
            <person name="Yarden O."/>
            <person name="de Vries R.P."/>
            <person name="Wiebenga A."/>
            <person name="Stenlid J."/>
            <person name="Eastwood D."/>
            <person name="Grigoriev I.V."/>
            <person name="Berka R.M."/>
            <person name="Blanchette R.A."/>
            <person name="Kersten P."/>
            <person name="Martinez A.T."/>
            <person name="Vicuna R."/>
            <person name="Cullen D."/>
        </authorList>
    </citation>
    <scope>NUCLEOTIDE SEQUENCE [LARGE SCALE GENOMIC DNA]</scope>
    <source>
        <strain evidence="2 3">B</strain>
    </source>
</reference>
<dbReference type="HOGENOM" id="CLU_037887_0_0_1"/>
<dbReference type="InterPro" id="IPR019405">
    <property type="entry name" value="Lactonase_7-beta_prop"/>
</dbReference>
<dbReference type="EMBL" id="KB445791">
    <property type="protein sequence ID" value="EMD42156.1"/>
    <property type="molecule type" value="Genomic_DNA"/>
</dbReference>
<dbReference type="InterPro" id="IPR015943">
    <property type="entry name" value="WD40/YVTN_repeat-like_dom_sf"/>
</dbReference>
<dbReference type="STRING" id="914234.M2RT91"/>
<dbReference type="Pfam" id="PF10282">
    <property type="entry name" value="Lactonase"/>
    <property type="match status" value="1"/>
</dbReference>
<sequence length="423" mass="43678">MKLIATVSLAVLFLHPALAVKLPRRDTSTVYLHPHAATGSPRGAVYFMTNEPTGNYIIAADVHGDGRLSLNRAVATRGLGAKGVAVPVGPDALFSQGSVKVSASGEILAVVNPGSNTVSAFAINPRYPSALSMIGEPVSSEGEFPISLAVSDDGKRVCVLNGGTVNGVNCFSVDQSKGLVPIPNSLRYLGLNQTTPANGPPGSASNIIFNDAGSQLIASIKGFPPAQGFLAIWDVNQDGSLSSNFTRITPPQPSDLPFSMTIIPGKDALLITDPGTGFDIIDFSAQPQANGTAGGRSSAVAIPGQSATCWSSYSNKTGNFYLIDVGTALVNEVHVDDNLKGTVIHQYSQGQNAAPIDNDVATINGKDFLYILAANATSINVMSLNAPGQAQLVQTLDFAGTLKGAGLAINPNNVQGMSAFAES</sequence>
<evidence type="ECO:0000256" key="1">
    <source>
        <dbReference type="SAM" id="SignalP"/>
    </source>
</evidence>
<dbReference type="OrthoDB" id="10006285at2759"/>
<accession>M2RT91</accession>
<evidence type="ECO:0000313" key="3">
    <source>
        <dbReference type="Proteomes" id="UP000016930"/>
    </source>
</evidence>
<evidence type="ECO:0008006" key="4">
    <source>
        <dbReference type="Google" id="ProtNLM"/>
    </source>
</evidence>
<dbReference type="Gene3D" id="2.130.10.10">
    <property type="entry name" value="YVTN repeat-like/Quinoprotein amine dehydrogenase"/>
    <property type="match status" value="1"/>
</dbReference>
<protein>
    <recommendedName>
        <fullName evidence="4">3-carboxymuconate cyclase</fullName>
    </recommendedName>
</protein>
<feature type="chain" id="PRO_5004025140" description="3-carboxymuconate cyclase" evidence="1">
    <location>
        <begin position="20"/>
        <end position="423"/>
    </location>
</feature>
<organism evidence="2 3">
    <name type="scientific">Ceriporiopsis subvermispora (strain B)</name>
    <name type="common">White-rot fungus</name>
    <name type="synonym">Gelatoporia subvermispora</name>
    <dbReference type="NCBI Taxonomy" id="914234"/>
    <lineage>
        <taxon>Eukaryota</taxon>
        <taxon>Fungi</taxon>
        <taxon>Dikarya</taxon>
        <taxon>Basidiomycota</taxon>
        <taxon>Agaricomycotina</taxon>
        <taxon>Agaricomycetes</taxon>
        <taxon>Polyporales</taxon>
        <taxon>Gelatoporiaceae</taxon>
        <taxon>Gelatoporia</taxon>
    </lineage>
</organism>
<keyword evidence="1" id="KW-0732">Signal</keyword>
<dbReference type="InterPro" id="IPR011048">
    <property type="entry name" value="Haem_d1_sf"/>
</dbReference>
<name>M2RT91_CERS8</name>
<evidence type="ECO:0000313" key="2">
    <source>
        <dbReference type="EMBL" id="EMD42156.1"/>
    </source>
</evidence>